<reference evidence="2 3" key="1">
    <citation type="journal article" date="2019" name="bioRxiv">
        <title>Bacteria contribute to plant secondary compound degradation in a generalist herbivore system.</title>
        <authorList>
            <person name="Francoeur C.B."/>
            <person name="Khadempour L."/>
            <person name="Moreira-Soto R.D."/>
            <person name="Gotting K."/>
            <person name="Book A.J."/>
            <person name="Pinto-Tomas A.A."/>
            <person name="Keefover-Ring K."/>
            <person name="Currie C.R."/>
        </authorList>
    </citation>
    <scope>NUCLEOTIDE SEQUENCE [LARGE SCALE GENOMIC DNA]</scope>
    <source>
        <strain evidence="2">Acro-835</strain>
    </source>
</reference>
<protein>
    <submittedName>
        <fullName evidence="2">DUF1127 domain-containing protein</fullName>
    </submittedName>
</protein>
<dbReference type="InterPro" id="IPR009506">
    <property type="entry name" value="YjiS-like"/>
</dbReference>
<dbReference type="Pfam" id="PF06568">
    <property type="entry name" value="YjiS-like"/>
    <property type="match status" value="1"/>
</dbReference>
<evidence type="ECO:0000313" key="2">
    <source>
        <dbReference type="EMBL" id="NIF24702.1"/>
    </source>
</evidence>
<dbReference type="Proteomes" id="UP001515683">
    <property type="component" value="Unassembled WGS sequence"/>
</dbReference>
<dbReference type="RefSeq" id="WP_167018699.1">
    <property type="nucleotide sequence ID" value="NZ_VWXF01000019.1"/>
</dbReference>
<accession>A0ABX0RI36</accession>
<keyword evidence="3" id="KW-1185">Reference proteome</keyword>
<feature type="domain" description="YjiS-like" evidence="1">
    <location>
        <begin position="23"/>
        <end position="59"/>
    </location>
</feature>
<organism evidence="2 3">
    <name type="scientific">Candidatus Pantoea multigeneris</name>
    <dbReference type="NCBI Taxonomy" id="2608357"/>
    <lineage>
        <taxon>Bacteria</taxon>
        <taxon>Pseudomonadati</taxon>
        <taxon>Pseudomonadota</taxon>
        <taxon>Gammaproteobacteria</taxon>
        <taxon>Enterobacterales</taxon>
        <taxon>Erwiniaceae</taxon>
        <taxon>Pantoea</taxon>
    </lineage>
</organism>
<comment type="caution">
    <text evidence="2">The sequence shown here is derived from an EMBL/GenBank/DDBJ whole genome shotgun (WGS) entry which is preliminary data.</text>
</comment>
<evidence type="ECO:0000259" key="1">
    <source>
        <dbReference type="Pfam" id="PF06568"/>
    </source>
</evidence>
<dbReference type="EMBL" id="VWXF01000019">
    <property type="protein sequence ID" value="NIF24702.1"/>
    <property type="molecule type" value="Genomic_DNA"/>
</dbReference>
<proteinExistence type="predicted"/>
<evidence type="ECO:0000313" key="3">
    <source>
        <dbReference type="Proteomes" id="UP001515683"/>
    </source>
</evidence>
<gene>
    <name evidence="2" type="ORF">F3J40_24315</name>
</gene>
<sequence length="62" mass="7204">MEFDQNRSGKPSSVTPLTVIRALLTAFKQWRARRETAAILSQLNDQQLKDIGMSRSDVERWR</sequence>
<name>A0ABX0RI36_9GAMM</name>